<protein>
    <submittedName>
        <fullName evidence="2">Uncharacterized protein</fullName>
    </submittedName>
</protein>
<dbReference type="EMBL" id="KZ819607">
    <property type="protein sequence ID" value="PWN31637.1"/>
    <property type="molecule type" value="Genomic_DNA"/>
</dbReference>
<accession>A0A316V252</accession>
<dbReference type="RefSeq" id="XP_025351939.1">
    <property type="nucleotide sequence ID" value="XM_025501507.1"/>
</dbReference>
<dbReference type="Proteomes" id="UP000245771">
    <property type="component" value="Unassembled WGS sequence"/>
</dbReference>
<keyword evidence="3" id="KW-1185">Reference proteome</keyword>
<evidence type="ECO:0000313" key="2">
    <source>
        <dbReference type="EMBL" id="PWN31637.1"/>
    </source>
</evidence>
<gene>
    <name evidence="2" type="ORF">FA14DRAFT_186198</name>
</gene>
<sequence>MSYSSEVAKYILYLKSKDIIFSPNKPNWVNNHLTLYFRLKSWPDGFKENAFKSKTICAPCKHINNCRQAANASQFECILSPGFDACAFCIMVNRQDECLTKKQIAMEMSKQDFHPNQAVPKYTSDKSEREETDKSFYKAINAKKRKREADLKSCLKTTKVSSDQRPYFDRQIRKKARFHNDGPVLRRSDETTNAQCGFIEVIEASALKVQDGAGANSVANCLTELSKAPLSELDENGEANRAESDLADSERVSLPEMQEIGEVNRVPGSFVDSEQTAVPESEPHESSICVFV</sequence>
<evidence type="ECO:0000313" key="3">
    <source>
        <dbReference type="Proteomes" id="UP000245771"/>
    </source>
</evidence>
<dbReference type="AlphaFoldDB" id="A0A316V252"/>
<dbReference type="InParanoid" id="A0A316V252"/>
<proteinExistence type="predicted"/>
<evidence type="ECO:0000256" key="1">
    <source>
        <dbReference type="SAM" id="MobiDB-lite"/>
    </source>
</evidence>
<reference evidence="2 3" key="1">
    <citation type="journal article" date="2018" name="Mol. Biol. Evol.">
        <title>Broad Genomic Sampling Reveals a Smut Pathogenic Ancestry of the Fungal Clade Ustilaginomycotina.</title>
        <authorList>
            <person name="Kijpornyongpan T."/>
            <person name="Mondo S.J."/>
            <person name="Barry K."/>
            <person name="Sandor L."/>
            <person name="Lee J."/>
            <person name="Lipzen A."/>
            <person name="Pangilinan J."/>
            <person name="LaButti K."/>
            <person name="Hainaut M."/>
            <person name="Henrissat B."/>
            <person name="Grigoriev I.V."/>
            <person name="Spatafora J.W."/>
            <person name="Aime M.C."/>
        </authorList>
    </citation>
    <scope>NUCLEOTIDE SEQUENCE [LARGE SCALE GENOMIC DNA]</scope>
    <source>
        <strain evidence="2 3">MCA 3882</strain>
    </source>
</reference>
<feature type="region of interest" description="Disordered" evidence="1">
    <location>
        <begin position="264"/>
        <end position="286"/>
    </location>
</feature>
<organism evidence="2 3">
    <name type="scientific">Meira miltonrushii</name>
    <dbReference type="NCBI Taxonomy" id="1280837"/>
    <lineage>
        <taxon>Eukaryota</taxon>
        <taxon>Fungi</taxon>
        <taxon>Dikarya</taxon>
        <taxon>Basidiomycota</taxon>
        <taxon>Ustilaginomycotina</taxon>
        <taxon>Exobasidiomycetes</taxon>
        <taxon>Exobasidiales</taxon>
        <taxon>Brachybasidiaceae</taxon>
        <taxon>Meira</taxon>
    </lineage>
</organism>
<name>A0A316V252_9BASI</name>
<dbReference type="GeneID" id="37023288"/>